<accession>A0A366Y0N7</accession>
<sequence length="61" mass="7132">MIRVKLFDEEHEQDLEESVNGFLSSLNDDQLIDIKYEVAVGEDLEEDDSIFCFSAMVIYKR</sequence>
<dbReference type="Proteomes" id="UP000253314">
    <property type="component" value="Unassembled WGS sequence"/>
</dbReference>
<protein>
    <submittedName>
        <fullName evidence="1">Sporulation protein cse60</fullName>
    </submittedName>
</protein>
<gene>
    <name evidence="1" type="ORF">DS031_01280</name>
</gene>
<comment type="caution">
    <text evidence="1">The sequence shown here is derived from an EMBL/GenBank/DDBJ whole genome shotgun (WGS) entry which is preliminary data.</text>
</comment>
<dbReference type="RefSeq" id="WP_113804114.1">
    <property type="nucleotide sequence ID" value="NZ_QOCW01000001.1"/>
</dbReference>
<evidence type="ECO:0000313" key="2">
    <source>
        <dbReference type="Proteomes" id="UP000253314"/>
    </source>
</evidence>
<dbReference type="EMBL" id="QOCW01000001">
    <property type="protein sequence ID" value="RBW71408.1"/>
    <property type="molecule type" value="Genomic_DNA"/>
</dbReference>
<evidence type="ECO:0000313" key="1">
    <source>
        <dbReference type="EMBL" id="RBW71408.1"/>
    </source>
</evidence>
<dbReference type="InterPro" id="IPR020296">
    <property type="entry name" value="Spore_Cse60"/>
</dbReference>
<dbReference type="AlphaFoldDB" id="A0A366Y0N7"/>
<dbReference type="OrthoDB" id="1653053at2"/>
<reference evidence="1 2" key="1">
    <citation type="submission" date="2018-07" db="EMBL/GenBank/DDBJ databases">
        <title>Lottiidibacillus patelloidae gen. nov., sp. nov., isolated from the intestinal tract of a marine limpet and the reclassification of B. taeanensis BH030017T, B. algicola KMM 3737T and B. hwajinpoensis SW-72T as genus Lottiidibacillus.</title>
        <authorList>
            <person name="Liu R."/>
            <person name="Huang Z."/>
        </authorList>
    </citation>
    <scope>NUCLEOTIDE SEQUENCE [LARGE SCALE GENOMIC DNA]</scope>
    <source>
        <strain evidence="1 2">BH030017</strain>
    </source>
</reference>
<proteinExistence type="predicted"/>
<keyword evidence="2" id="KW-1185">Reference proteome</keyword>
<organism evidence="1 2">
    <name type="scientific">Bacillus taeanensis</name>
    <dbReference type="NCBI Taxonomy" id="273032"/>
    <lineage>
        <taxon>Bacteria</taxon>
        <taxon>Bacillati</taxon>
        <taxon>Bacillota</taxon>
        <taxon>Bacilli</taxon>
        <taxon>Bacillales</taxon>
        <taxon>Bacillaceae</taxon>
        <taxon>Bacillus</taxon>
    </lineage>
</organism>
<dbReference type="Pfam" id="PF10957">
    <property type="entry name" value="Spore_Cse60"/>
    <property type="match status" value="1"/>
</dbReference>
<name>A0A366Y0N7_9BACI</name>